<evidence type="ECO:0000259" key="5">
    <source>
        <dbReference type="PROSITE" id="PS50883"/>
    </source>
</evidence>
<dbReference type="SMART" id="SM00052">
    <property type="entry name" value="EAL"/>
    <property type="match status" value="1"/>
</dbReference>
<dbReference type="Gene3D" id="3.40.50.2300">
    <property type="match status" value="2"/>
</dbReference>
<dbReference type="InterPro" id="IPR035919">
    <property type="entry name" value="EAL_sf"/>
</dbReference>
<dbReference type="InterPro" id="IPR001633">
    <property type="entry name" value="EAL_dom"/>
</dbReference>
<dbReference type="InterPro" id="IPR035965">
    <property type="entry name" value="PAS-like_dom_sf"/>
</dbReference>
<dbReference type="SMART" id="SM00086">
    <property type="entry name" value="PAC"/>
    <property type="match status" value="1"/>
</dbReference>
<dbReference type="SUPFAM" id="SSF55073">
    <property type="entry name" value="Nucleotide cyclase"/>
    <property type="match status" value="1"/>
</dbReference>
<feature type="domain" description="PAC" evidence="4">
    <location>
        <begin position="614"/>
        <end position="666"/>
    </location>
</feature>
<protein>
    <submittedName>
        <fullName evidence="7">EAL domain-containing protein</fullName>
    </submittedName>
</protein>
<dbReference type="NCBIfam" id="TIGR00254">
    <property type="entry name" value="GGDEF"/>
    <property type="match status" value="1"/>
</dbReference>
<name>A0ABW4Y5K5_9GAMM</name>
<dbReference type="Gene3D" id="3.20.20.450">
    <property type="entry name" value="EAL domain"/>
    <property type="match status" value="1"/>
</dbReference>
<dbReference type="SMART" id="SM00267">
    <property type="entry name" value="GGDEF"/>
    <property type="match status" value="1"/>
</dbReference>
<dbReference type="CDD" id="cd01949">
    <property type="entry name" value="GGDEF"/>
    <property type="match status" value="1"/>
</dbReference>
<dbReference type="SUPFAM" id="SSF55785">
    <property type="entry name" value="PYP-like sensor domain (PAS domain)"/>
    <property type="match status" value="2"/>
</dbReference>
<reference evidence="8" key="1">
    <citation type="journal article" date="2019" name="Int. J. Syst. Evol. Microbiol.">
        <title>The Global Catalogue of Microorganisms (GCM) 10K type strain sequencing project: providing services to taxonomists for standard genome sequencing and annotation.</title>
        <authorList>
            <consortium name="The Broad Institute Genomics Platform"/>
            <consortium name="The Broad Institute Genome Sequencing Center for Infectious Disease"/>
            <person name="Wu L."/>
            <person name="Ma J."/>
        </authorList>
    </citation>
    <scope>NUCLEOTIDE SEQUENCE [LARGE SCALE GENOMIC DNA]</scope>
    <source>
        <strain evidence="8">KACC 12597</strain>
    </source>
</reference>
<dbReference type="NCBIfam" id="TIGR00229">
    <property type="entry name" value="sensory_box"/>
    <property type="match status" value="2"/>
</dbReference>
<dbReference type="InterPro" id="IPR011006">
    <property type="entry name" value="CheY-like_superfamily"/>
</dbReference>
<accession>A0ABW4Y5K5</accession>
<dbReference type="Proteomes" id="UP001597337">
    <property type="component" value="Unassembled WGS sequence"/>
</dbReference>
<dbReference type="InterPro" id="IPR000014">
    <property type="entry name" value="PAS"/>
</dbReference>
<evidence type="ECO:0000259" key="4">
    <source>
        <dbReference type="PROSITE" id="PS50113"/>
    </source>
</evidence>
<dbReference type="InterPro" id="IPR043128">
    <property type="entry name" value="Rev_trsase/Diguanyl_cyclase"/>
</dbReference>
<comment type="caution">
    <text evidence="7">The sequence shown here is derived from an EMBL/GenBank/DDBJ whole genome shotgun (WGS) entry which is preliminary data.</text>
</comment>
<evidence type="ECO:0000259" key="3">
    <source>
        <dbReference type="PROSITE" id="PS50112"/>
    </source>
</evidence>
<dbReference type="CDD" id="cd01948">
    <property type="entry name" value="EAL"/>
    <property type="match status" value="1"/>
</dbReference>
<dbReference type="InterPro" id="IPR000700">
    <property type="entry name" value="PAS-assoc_C"/>
</dbReference>
<dbReference type="InterPro" id="IPR013655">
    <property type="entry name" value="PAS_fold_3"/>
</dbReference>
<feature type="modified residue" description="4-aspartylphosphate" evidence="1">
    <location>
        <position position="191"/>
    </location>
</feature>
<evidence type="ECO:0000256" key="1">
    <source>
        <dbReference type="PROSITE-ProRule" id="PRU00169"/>
    </source>
</evidence>
<dbReference type="PROSITE" id="PS50113">
    <property type="entry name" value="PAC"/>
    <property type="match status" value="1"/>
</dbReference>
<dbReference type="InterPro" id="IPR029787">
    <property type="entry name" value="Nucleotide_cyclase"/>
</dbReference>
<dbReference type="PANTHER" id="PTHR44757">
    <property type="entry name" value="DIGUANYLATE CYCLASE DGCP"/>
    <property type="match status" value="1"/>
</dbReference>
<dbReference type="Pfam" id="PF08447">
    <property type="entry name" value="PAS_3"/>
    <property type="match status" value="1"/>
</dbReference>
<keyword evidence="8" id="KW-1185">Reference proteome</keyword>
<sequence>MRVLHIEDNLADLDLTRRWLEQTAPDIQLEQVPTRAAAVERLSNGSHWDLALIDLRLPDGSGMDLLAWIRERKQGIAVVMITGSGDQDAAISALRAGADDYLVKGVTALERLPTTLRDARQRFDAAHASRSGPIRVLYAEHPGIDTDLTLRHLARFAPHIHLTPVANAEEALARLPLDPDSKPDFDALILDYHPPRLDALDTLKILRSERRLDIPVVLVTGQGSEEIAARAIHLGANDYVSKHPGYLHKLPATLEKVLNETQLVRERANLRSAARRLDMALAASPVVLYARRLDRPGLPLTWVSDNVQRFGYDTEQALDQDWWTTHLHPDDRDSAHAALETLLETGSLVQDYRLLDSQGRIRWIHDELRLPDPGERQNGEATGAWSDVTESKQAELLRNARLTVLNALIEDQPLVDILDRIATQLEDLYRDTQVSIRVLEDRLLPCSQDDDPEQARFKVEPDHDDPALIELDTSDGAAGYPSSAPVPGWSIPFQDASGAPIGNFSVRYAEPRMPAPGECNLILEFGCLAQLAVTRIKAETQLRLAATVFECAREGVIITDLDSNIIAVNPAYTDITGYSAEEVRGQTPRILRSGRQDDSFYQTLWANITNSGHWQGEVWNRRKSGELYPQLLSISAVYDPQGTPTHYVGVMTDISQIKRSEERLEHLVHFDPLTNLPNRRLVLSRLHHAIEQTERSRRRVAVLFLDLDRFKNVNDSLGHPVGDELLQALTQRLRKHLREEDTLGRLGGDEFLILLESLERPEDAGKVARVLLQLLQEPFELPSGPVLYIGASIGISIFPDDGKSVTELVKHADVAMYQAKEQGRNTYRFYTSTLTIAANERLELDARLRRALTNEEFVLHYQPQFDNLTGMLIGCEALVRWHSPEDGLIAPDRFIPLAEETGLIVQLGDWVLQTACAQHKLWLDNGLPDIMIAVNLSARQLQQQDFAKRVAAILDATGLPAERLTLELTESMIMLPGEQAIELLRELKALGLKLSIDDFGTGYSSLAYLKRLPIDELKIDQGFVRDIPQDRNDMEIAATIIAMARNLNLKVIAEGVETKQQMEFLTLQGCHGCQGYLLGHPLTPEAFIERLLHAPDRLRPEIARL</sequence>
<feature type="domain" description="Response regulatory" evidence="2">
    <location>
        <begin position="2"/>
        <end position="119"/>
    </location>
</feature>
<evidence type="ECO:0000259" key="2">
    <source>
        <dbReference type="PROSITE" id="PS50110"/>
    </source>
</evidence>
<dbReference type="CDD" id="cd00156">
    <property type="entry name" value="REC"/>
    <property type="match status" value="1"/>
</dbReference>
<dbReference type="InterPro" id="IPR001610">
    <property type="entry name" value="PAC"/>
</dbReference>
<feature type="domain" description="GGDEF" evidence="6">
    <location>
        <begin position="698"/>
        <end position="832"/>
    </location>
</feature>
<dbReference type="PANTHER" id="PTHR44757:SF2">
    <property type="entry name" value="BIOFILM ARCHITECTURE MAINTENANCE PROTEIN MBAA"/>
    <property type="match status" value="1"/>
</dbReference>
<feature type="domain" description="Response regulatory" evidence="2">
    <location>
        <begin position="135"/>
        <end position="257"/>
    </location>
</feature>
<dbReference type="RefSeq" id="WP_386024784.1">
    <property type="nucleotide sequence ID" value="NZ_JBHUHX010000013.1"/>
</dbReference>
<feature type="modified residue" description="4-aspartylphosphate" evidence="1">
    <location>
        <position position="54"/>
    </location>
</feature>
<dbReference type="Gene3D" id="3.30.70.270">
    <property type="match status" value="1"/>
</dbReference>
<dbReference type="Pfam" id="PF00990">
    <property type="entry name" value="GGDEF"/>
    <property type="match status" value="1"/>
</dbReference>
<dbReference type="InterPro" id="IPR052155">
    <property type="entry name" value="Biofilm_reg_signaling"/>
</dbReference>
<dbReference type="EMBL" id="JBHUHX010000013">
    <property type="protein sequence ID" value="MFD2111447.1"/>
    <property type="molecule type" value="Genomic_DNA"/>
</dbReference>
<dbReference type="InterPro" id="IPR001789">
    <property type="entry name" value="Sig_transdc_resp-reg_receiver"/>
</dbReference>
<dbReference type="SUPFAM" id="SSF52172">
    <property type="entry name" value="CheY-like"/>
    <property type="match status" value="2"/>
</dbReference>
<dbReference type="PROSITE" id="PS50112">
    <property type="entry name" value="PAS"/>
    <property type="match status" value="2"/>
</dbReference>
<organism evidence="7 8">
    <name type="scientific">Thiorhodococcus fuscus</name>
    <dbReference type="NCBI Taxonomy" id="527200"/>
    <lineage>
        <taxon>Bacteria</taxon>
        <taxon>Pseudomonadati</taxon>
        <taxon>Pseudomonadota</taxon>
        <taxon>Gammaproteobacteria</taxon>
        <taxon>Chromatiales</taxon>
        <taxon>Chromatiaceae</taxon>
        <taxon>Thiorhodococcus</taxon>
    </lineage>
</organism>
<feature type="domain" description="PAS" evidence="3">
    <location>
        <begin position="310"/>
        <end position="346"/>
    </location>
</feature>
<dbReference type="PROSITE" id="PS50110">
    <property type="entry name" value="RESPONSE_REGULATORY"/>
    <property type="match status" value="2"/>
</dbReference>
<keyword evidence="1" id="KW-0597">Phosphoprotein</keyword>
<dbReference type="PROSITE" id="PS50883">
    <property type="entry name" value="EAL"/>
    <property type="match status" value="1"/>
</dbReference>
<dbReference type="Gene3D" id="3.30.450.20">
    <property type="entry name" value="PAS domain"/>
    <property type="match status" value="2"/>
</dbReference>
<feature type="domain" description="EAL" evidence="5">
    <location>
        <begin position="841"/>
        <end position="1095"/>
    </location>
</feature>
<gene>
    <name evidence="7" type="ORF">ACFSJC_06300</name>
</gene>
<evidence type="ECO:0000259" key="6">
    <source>
        <dbReference type="PROSITE" id="PS50887"/>
    </source>
</evidence>
<dbReference type="SMART" id="SM00091">
    <property type="entry name" value="PAS"/>
    <property type="match status" value="2"/>
</dbReference>
<evidence type="ECO:0000313" key="8">
    <source>
        <dbReference type="Proteomes" id="UP001597337"/>
    </source>
</evidence>
<dbReference type="PROSITE" id="PS50887">
    <property type="entry name" value="GGDEF"/>
    <property type="match status" value="1"/>
</dbReference>
<evidence type="ECO:0000313" key="7">
    <source>
        <dbReference type="EMBL" id="MFD2111447.1"/>
    </source>
</evidence>
<dbReference type="InterPro" id="IPR000160">
    <property type="entry name" value="GGDEF_dom"/>
</dbReference>
<dbReference type="CDD" id="cd00130">
    <property type="entry name" value="PAS"/>
    <property type="match status" value="2"/>
</dbReference>
<feature type="domain" description="PAS" evidence="3">
    <location>
        <begin position="541"/>
        <end position="587"/>
    </location>
</feature>
<dbReference type="Pfam" id="PF00563">
    <property type="entry name" value="EAL"/>
    <property type="match status" value="1"/>
</dbReference>
<dbReference type="Pfam" id="PF00072">
    <property type="entry name" value="Response_reg"/>
    <property type="match status" value="2"/>
</dbReference>
<dbReference type="SUPFAM" id="SSF141868">
    <property type="entry name" value="EAL domain-like"/>
    <property type="match status" value="1"/>
</dbReference>
<dbReference type="Pfam" id="PF13426">
    <property type="entry name" value="PAS_9"/>
    <property type="match status" value="1"/>
</dbReference>
<proteinExistence type="predicted"/>
<dbReference type="SMART" id="SM00448">
    <property type="entry name" value="REC"/>
    <property type="match status" value="2"/>
</dbReference>